<sequence>MSVNRLCAVIFYTHYPRIFTYRKTSMMIAGAFAASFPTFPFVAFGLYDCLYVFDACYGSWIYGVGPCRAAYMTYLIALGCSALAANLAADIISLVVLLYRKKKLRMNKRKFWSDSQFVLQTMLIGTTTAFGGALRYTFGRFRYDSYWLTHLPKFCDILLIYASLASIGFVNTTVRKEIWRIIRCSTKKHSTVLINAATNTVIYTVRSAQRRQATERMKVHTKPVYNTVPV</sequence>
<keyword evidence="1" id="KW-1133">Transmembrane helix</keyword>
<dbReference type="EMBL" id="JARK01001480">
    <property type="protein sequence ID" value="EYB97017.1"/>
    <property type="molecule type" value="Genomic_DNA"/>
</dbReference>
<dbReference type="Pfam" id="PF10328">
    <property type="entry name" value="7TM_GPCR_Srx"/>
    <property type="match status" value="1"/>
</dbReference>
<evidence type="ECO:0000256" key="1">
    <source>
        <dbReference type="SAM" id="Phobius"/>
    </source>
</evidence>
<feature type="domain" description="7TM GPCR serpentine receptor class x (Srx)" evidence="2">
    <location>
        <begin position="1"/>
        <end position="140"/>
    </location>
</feature>
<dbReference type="Proteomes" id="UP000024635">
    <property type="component" value="Unassembled WGS sequence"/>
</dbReference>
<evidence type="ECO:0000313" key="4">
    <source>
        <dbReference type="Proteomes" id="UP000024635"/>
    </source>
</evidence>
<keyword evidence="4" id="KW-1185">Reference proteome</keyword>
<keyword evidence="1" id="KW-0472">Membrane</keyword>
<feature type="transmembrane region" description="Helical" evidence="1">
    <location>
        <begin position="158"/>
        <end position="174"/>
    </location>
</feature>
<dbReference type="PANTHER" id="PTHR23017">
    <property type="entry name" value="SERPENTINE RECEPTOR, CLASS X"/>
    <property type="match status" value="1"/>
</dbReference>
<proteinExistence type="predicted"/>
<gene>
    <name evidence="3" type="primary">Acey_s0144.g2462</name>
    <name evidence="3" type="ORF">Y032_0144g2462</name>
</gene>
<evidence type="ECO:0000313" key="3">
    <source>
        <dbReference type="EMBL" id="EYB97017.1"/>
    </source>
</evidence>
<keyword evidence="1" id="KW-0812">Transmembrane</keyword>
<feature type="transmembrane region" description="Helical" evidence="1">
    <location>
        <begin position="73"/>
        <end position="97"/>
    </location>
</feature>
<dbReference type="InterPro" id="IPR019430">
    <property type="entry name" value="7TM_GPCR_serpentine_rcpt_Srx"/>
</dbReference>
<dbReference type="SUPFAM" id="SSF81321">
    <property type="entry name" value="Family A G protein-coupled receptor-like"/>
    <property type="match status" value="1"/>
</dbReference>
<protein>
    <recommendedName>
        <fullName evidence="2">7TM GPCR serpentine receptor class x (Srx) domain-containing protein</fullName>
    </recommendedName>
</protein>
<organism evidence="3 4">
    <name type="scientific">Ancylostoma ceylanicum</name>
    <dbReference type="NCBI Taxonomy" id="53326"/>
    <lineage>
        <taxon>Eukaryota</taxon>
        <taxon>Metazoa</taxon>
        <taxon>Ecdysozoa</taxon>
        <taxon>Nematoda</taxon>
        <taxon>Chromadorea</taxon>
        <taxon>Rhabditida</taxon>
        <taxon>Rhabditina</taxon>
        <taxon>Rhabditomorpha</taxon>
        <taxon>Strongyloidea</taxon>
        <taxon>Ancylostomatidae</taxon>
        <taxon>Ancylostomatinae</taxon>
        <taxon>Ancylostoma</taxon>
    </lineage>
</organism>
<evidence type="ECO:0000259" key="2">
    <source>
        <dbReference type="Pfam" id="PF10328"/>
    </source>
</evidence>
<dbReference type="Gene3D" id="1.20.1070.10">
    <property type="entry name" value="Rhodopsin 7-helix transmembrane proteins"/>
    <property type="match status" value="1"/>
</dbReference>
<dbReference type="AlphaFoldDB" id="A0A016T2V6"/>
<accession>A0A016T2V6</accession>
<reference evidence="4" key="1">
    <citation type="journal article" date="2015" name="Nat. Genet.">
        <title>The genome and transcriptome of the zoonotic hookworm Ancylostoma ceylanicum identify infection-specific gene families.</title>
        <authorList>
            <person name="Schwarz E.M."/>
            <person name="Hu Y."/>
            <person name="Antoshechkin I."/>
            <person name="Miller M.M."/>
            <person name="Sternberg P.W."/>
            <person name="Aroian R.V."/>
        </authorList>
    </citation>
    <scope>NUCLEOTIDE SEQUENCE</scope>
    <source>
        <strain evidence="4">HY135</strain>
    </source>
</reference>
<dbReference type="OrthoDB" id="10574413at2759"/>
<feature type="transmembrane region" description="Helical" evidence="1">
    <location>
        <begin position="117"/>
        <end position="138"/>
    </location>
</feature>
<comment type="caution">
    <text evidence="3">The sequence shown here is derived from an EMBL/GenBank/DDBJ whole genome shotgun (WGS) entry which is preliminary data.</text>
</comment>
<dbReference type="PANTHER" id="PTHR23017:SF3">
    <property type="entry name" value="G-PROTEIN COUPLED RECEPTORS FAMILY 1 PROFILE DOMAIN-CONTAINING PROTEIN"/>
    <property type="match status" value="1"/>
</dbReference>
<name>A0A016T2V6_9BILA</name>
<feature type="transmembrane region" description="Helical" evidence="1">
    <location>
        <begin position="27"/>
        <end position="53"/>
    </location>
</feature>